<gene>
    <name evidence="2" type="ORF">C882_2697</name>
</gene>
<dbReference type="EMBL" id="ANHY01000003">
    <property type="protein sequence ID" value="EKV32618.1"/>
    <property type="molecule type" value="Genomic_DNA"/>
</dbReference>
<feature type="region of interest" description="Disordered" evidence="1">
    <location>
        <begin position="20"/>
        <end position="42"/>
    </location>
</feature>
<keyword evidence="3" id="KW-1185">Reference proteome</keyword>
<reference evidence="2 3" key="1">
    <citation type="journal article" date="2013" name="Genome Announc.">
        <title>Draft Genome Sequence of an Alphaproteobacterium, Caenispirillum salinarum AK4(T), Isolated from a Solar Saltern.</title>
        <authorList>
            <person name="Khatri I."/>
            <person name="Singh A."/>
            <person name="Korpole S."/>
            <person name="Pinnaka A.K."/>
            <person name="Subramanian S."/>
        </authorList>
    </citation>
    <scope>NUCLEOTIDE SEQUENCE [LARGE SCALE GENOMIC DNA]</scope>
    <source>
        <strain evidence="2 3">AK4</strain>
    </source>
</reference>
<evidence type="ECO:0000313" key="3">
    <source>
        <dbReference type="Proteomes" id="UP000009881"/>
    </source>
</evidence>
<dbReference type="AlphaFoldDB" id="K9HQS3"/>
<comment type="caution">
    <text evidence="2">The sequence shown here is derived from an EMBL/GenBank/DDBJ whole genome shotgun (WGS) entry which is preliminary data.</text>
</comment>
<sequence length="42" mass="4161">MARPGGVVLHAGLSPRAAGPTLVAGRGRMPPPVTPEVCTVPS</sequence>
<accession>K9HQS3</accession>
<dbReference type="STRING" id="1238182.C882_2697"/>
<protein>
    <submittedName>
        <fullName evidence="2">Uncharacterized protein</fullName>
    </submittedName>
</protein>
<evidence type="ECO:0000313" key="2">
    <source>
        <dbReference type="EMBL" id="EKV32618.1"/>
    </source>
</evidence>
<organism evidence="2 3">
    <name type="scientific">Caenispirillum salinarum AK4</name>
    <dbReference type="NCBI Taxonomy" id="1238182"/>
    <lineage>
        <taxon>Bacteria</taxon>
        <taxon>Pseudomonadati</taxon>
        <taxon>Pseudomonadota</taxon>
        <taxon>Alphaproteobacteria</taxon>
        <taxon>Rhodospirillales</taxon>
        <taxon>Novispirillaceae</taxon>
        <taxon>Caenispirillum</taxon>
    </lineage>
</organism>
<proteinExistence type="predicted"/>
<evidence type="ECO:0000256" key="1">
    <source>
        <dbReference type="SAM" id="MobiDB-lite"/>
    </source>
</evidence>
<dbReference type="Proteomes" id="UP000009881">
    <property type="component" value="Unassembled WGS sequence"/>
</dbReference>
<name>K9HQS3_9PROT</name>